<dbReference type="InterPro" id="IPR055079">
    <property type="entry name" value="POP1_C"/>
</dbReference>
<sequence>MPPSTPNPRKRGAATMPISGHERKRAKLHDARTIAVQNTEQALKTGELDVPAFIKSREFEIEALQNAIKASKESSNKRAFQIVPRDMRRRTASHNVKRVPKRLRPRATREMQSDNTPTVSARRRKPSGSLRLRKETARKLQTMAKKKDITAKILAKISGGRRTENVLRQPPRAQTKFRKRQKHKTWLPTHVWHAKRAKMIVRWRFAVAETPTEKSYRVAHRASGMRGCIAWDESYYSTIMLRGKERDVKGVMKALCPKDGNPMSKKVVAGTRASDTFAYRAGRYPLGLIAPIKVIWCAPEDSEAPLEDRIRKLLIRVHPSAFLELWEELLPTAKPLKVTVEDLRFEIGSIEVTGPDATNSLLAVLNPTDATDEDSPSGVWKNLRGLTNPSSLPLGAYLSFDVSDPRLRDPPRLPEDRRRLEEIQETIFKVTSTWSIDRTQPPSSLFSREARVAAVKSQSSQKKINKRRGEAVPGEHPPPLPSDPRIPIVLLATRRSSSEKGVSGAIGSWTILLPWKWVQPVWYGIVHSSSNVKFGGLDELRQINYENSNRHFPDDFPGTKAGIAEELRKGVERKEWWDKRPKGKRVEWGSVKIGNKRGEVGDGFVCDWAYLLKGKEIDITQSDDSMELSTDATESTKSIASTRTAAFMSATESTGDTMSIPAAELDVSIENSTYPESVMFSMDIDKPSPNIPVISSSIPTPTLFKDTPTATTATPSKQSQQPHPWIIPSSMVRYILAAPNSPLPKPLATVHPTILSAGIFSIKLFFPQRSTPTPRARIYSLPTNSPALKAKWRTVMSQKSRGKRPEKAAELLDVPGEEDLIGFVTTGDFNLKEGRGTGVGALSWQKVFGRGKKVGEAVGKACIVRDVGSGIGRLAYWEVID</sequence>
<accession>A0A2T7A2S5</accession>
<dbReference type="GO" id="GO:0000172">
    <property type="term" value="C:ribonuclease MRP complex"/>
    <property type="evidence" value="ECO:0007669"/>
    <property type="project" value="InterPro"/>
</dbReference>
<evidence type="ECO:0000259" key="5">
    <source>
        <dbReference type="Pfam" id="PF06978"/>
    </source>
</evidence>
<feature type="domain" description="POP1 C-terminal" evidence="7">
    <location>
        <begin position="816"/>
        <end position="880"/>
    </location>
</feature>
<dbReference type="STRING" id="42251.A0A2T7A2S5"/>
<gene>
    <name evidence="8" type="ORF">B9Z19DRAFT_1105984</name>
</gene>
<dbReference type="Pfam" id="PF06978">
    <property type="entry name" value="POP1_N"/>
    <property type="match status" value="1"/>
</dbReference>
<evidence type="ECO:0000256" key="2">
    <source>
        <dbReference type="ARBA" id="ARBA00022694"/>
    </source>
</evidence>
<evidence type="ECO:0000256" key="1">
    <source>
        <dbReference type="ARBA" id="ARBA00004123"/>
    </source>
</evidence>
<evidence type="ECO:0000256" key="3">
    <source>
        <dbReference type="ARBA" id="ARBA00023242"/>
    </source>
</evidence>
<evidence type="ECO:0000259" key="6">
    <source>
        <dbReference type="Pfam" id="PF08170"/>
    </source>
</evidence>
<dbReference type="PANTHER" id="PTHR22731:SF3">
    <property type="entry name" value="RIBONUCLEASES P_MRP PROTEIN SUBUNIT POP1"/>
    <property type="match status" value="1"/>
</dbReference>
<dbReference type="OrthoDB" id="442863at2759"/>
<feature type="region of interest" description="Disordered" evidence="4">
    <location>
        <begin position="104"/>
        <end position="129"/>
    </location>
</feature>
<dbReference type="InterPro" id="IPR012590">
    <property type="entry name" value="POPLD_dom"/>
</dbReference>
<protein>
    <submittedName>
        <fullName evidence="8">Ribonucleases P/MRP protein subunit POP1-domain-containing protein</fullName>
    </submittedName>
</protein>
<keyword evidence="9" id="KW-1185">Reference proteome</keyword>
<evidence type="ECO:0000313" key="9">
    <source>
        <dbReference type="Proteomes" id="UP000244722"/>
    </source>
</evidence>
<evidence type="ECO:0000259" key="7">
    <source>
        <dbReference type="Pfam" id="PF22770"/>
    </source>
</evidence>
<organism evidence="8 9">
    <name type="scientific">Tuber borchii</name>
    <name type="common">White truffle</name>
    <dbReference type="NCBI Taxonomy" id="42251"/>
    <lineage>
        <taxon>Eukaryota</taxon>
        <taxon>Fungi</taxon>
        <taxon>Dikarya</taxon>
        <taxon>Ascomycota</taxon>
        <taxon>Pezizomycotina</taxon>
        <taxon>Pezizomycetes</taxon>
        <taxon>Pezizales</taxon>
        <taxon>Tuberaceae</taxon>
        <taxon>Tuber</taxon>
    </lineage>
</organism>
<keyword evidence="3" id="KW-0539">Nucleus</keyword>
<feature type="compositionally biased region" description="Pro residues" evidence="4">
    <location>
        <begin position="475"/>
        <end position="484"/>
    </location>
</feature>
<dbReference type="AlphaFoldDB" id="A0A2T7A2S5"/>
<comment type="subcellular location">
    <subcellularLocation>
        <location evidence="1">Nucleus</location>
    </subcellularLocation>
</comment>
<proteinExistence type="predicted"/>
<evidence type="ECO:0000313" key="8">
    <source>
        <dbReference type="EMBL" id="PUU82029.1"/>
    </source>
</evidence>
<dbReference type="InterPro" id="IPR009723">
    <property type="entry name" value="Pop1_N"/>
</dbReference>
<feature type="region of interest" description="Disordered" evidence="4">
    <location>
        <begin position="456"/>
        <end position="485"/>
    </location>
</feature>
<dbReference type="EMBL" id="NESQ01000034">
    <property type="protein sequence ID" value="PUU82029.1"/>
    <property type="molecule type" value="Genomic_DNA"/>
</dbReference>
<dbReference type="PANTHER" id="PTHR22731">
    <property type="entry name" value="RIBONUCLEASES P/MRP PROTEIN SUBUNIT POP1"/>
    <property type="match status" value="1"/>
</dbReference>
<feature type="domain" description="Pop1 N-terminal" evidence="5">
    <location>
        <begin position="53"/>
        <end position="243"/>
    </location>
</feature>
<evidence type="ECO:0000256" key="4">
    <source>
        <dbReference type="SAM" id="MobiDB-lite"/>
    </source>
</evidence>
<reference evidence="8 9" key="1">
    <citation type="submission" date="2017-04" db="EMBL/GenBank/DDBJ databases">
        <title>Draft genome sequence of Tuber borchii Vittad., a whitish edible truffle.</title>
        <authorList>
            <consortium name="DOE Joint Genome Institute"/>
            <person name="Murat C."/>
            <person name="Kuo A."/>
            <person name="Barry K.W."/>
            <person name="Clum A."/>
            <person name="Dockter R.B."/>
            <person name="Fauchery L."/>
            <person name="Iotti M."/>
            <person name="Kohler A."/>
            <person name="Labutti K."/>
            <person name="Lindquist E.A."/>
            <person name="Lipzen A."/>
            <person name="Ohm R.A."/>
            <person name="Wang M."/>
            <person name="Grigoriev I.V."/>
            <person name="Zambonelli A."/>
            <person name="Martin F.M."/>
        </authorList>
    </citation>
    <scope>NUCLEOTIDE SEQUENCE [LARGE SCALE GENOMIC DNA]</scope>
    <source>
        <strain evidence="8 9">Tbo3840</strain>
    </source>
</reference>
<dbReference type="GO" id="GO:0001682">
    <property type="term" value="P:tRNA 5'-leader removal"/>
    <property type="evidence" value="ECO:0007669"/>
    <property type="project" value="InterPro"/>
</dbReference>
<feature type="domain" description="POPLD" evidence="6">
    <location>
        <begin position="508"/>
        <end position="608"/>
    </location>
</feature>
<keyword evidence="2" id="KW-0819">tRNA processing</keyword>
<comment type="caution">
    <text evidence="8">The sequence shown here is derived from an EMBL/GenBank/DDBJ whole genome shotgun (WGS) entry which is preliminary data.</text>
</comment>
<dbReference type="Proteomes" id="UP000244722">
    <property type="component" value="Unassembled WGS sequence"/>
</dbReference>
<feature type="region of interest" description="Disordered" evidence="4">
    <location>
        <begin position="1"/>
        <end position="29"/>
    </location>
</feature>
<dbReference type="Pfam" id="PF22770">
    <property type="entry name" value="POP1_C"/>
    <property type="match status" value="1"/>
</dbReference>
<dbReference type="Pfam" id="PF08170">
    <property type="entry name" value="POPLD"/>
    <property type="match status" value="1"/>
</dbReference>
<dbReference type="InterPro" id="IPR039182">
    <property type="entry name" value="Pop1"/>
</dbReference>
<name>A0A2T7A2S5_TUBBO</name>
<dbReference type="GO" id="GO:0005655">
    <property type="term" value="C:nucleolar ribonuclease P complex"/>
    <property type="evidence" value="ECO:0007669"/>
    <property type="project" value="InterPro"/>
</dbReference>